<organism evidence="1 2">
    <name type="scientific">Thiothrix unzii</name>
    <dbReference type="NCBI Taxonomy" id="111769"/>
    <lineage>
        <taxon>Bacteria</taxon>
        <taxon>Pseudomonadati</taxon>
        <taxon>Pseudomonadota</taxon>
        <taxon>Gammaproteobacteria</taxon>
        <taxon>Thiotrichales</taxon>
        <taxon>Thiotrichaceae</taxon>
        <taxon>Thiothrix</taxon>
    </lineage>
</organism>
<dbReference type="EMBL" id="CP072793">
    <property type="protein sequence ID" value="QTR53679.1"/>
    <property type="molecule type" value="Genomic_DNA"/>
</dbReference>
<dbReference type="KEGG" id="tun:J9260_00895"/>
<keyword evidence="2" id="KW-1185">Reference proteome</keyword>
<proteinExistence type="predicted"/>
<protein>
    <submittedName>
        <fullName evidence="1">Uncharacterized protein</fullName>
    </submittedName>
</protein>
<dbReference type="Proteomes" id="UP000672009">
    <property type="component" value="Chromosome"/>
</dbReference>
<gene>
    <name evidence="1" type="ORF">J9260_00895</name>
</gene>
<accession>A0A975F9Y4</accession>
<dbReference type="AlphaFoldDB" id="A0A975F9Y4"/>
<sequence>MGTIGMSATGYPTTFTGVCELSADSDWELESDGLDPIKYEIKSSNLHSTFGADKYLEYGYFDQNDNIPANHPLVISVGTGGSTAGGCNLPDTELAITIRGVTRPAVTALTHYTDTITFIARVI</sequence>
<name>A0A975F9Y4_9GAMM</name>
<reference evidence="1" key="1">
    <citation type="submission" date="2021-04" db="EMBL/GenBank/DDBJ databases">
        <title>Genomics, taxonomy and metabolism of representatives of sulfur bacteria of the genus Thiothrix: Thiothrix fructosivorans QT, Thiothrix unzii A1T and three new species, Thiothrix subterranea sp. nov., Thiothrix litoralis sp. nov. and 'Candidatus Thiothrix anitrata' sp. nov.</title>
        <authorList>
            <person name="Ravin N.V."/>
            <person name="Smolyakov D."/>
            <person name="Rudenko T.S."/>
            <person name="Mardanov A.V."/>
            <person name="Beletsky A.V."/>
            <person name="Markov N.D."/>
            <person name="Fomenkov A.I."/>
            <person name="Roberts R.J."/>
            <person name="Karnachuk O.V."/>
            <person name="Novikov A."/>
            <person name="Grabovich M.Y."/>
        </authorList>
    </citation>
    <scope>NUCLEOTIDE SEQUENCE</scope>
    <source>
        <strain evidence="1">A1</strain>
    </source>
</reference>
<evidence type="ECO:0000313" key="1">
    <source>
        <dbReference type="EMBL" id="QTR53679.1"/>
    </source>
</evidence>
<evidence type="ECO:0000313" key="2">
    <source>
        <dbReference type="Proteomes" id="UP000672009"/>
    </source>
</evidence>
<dbReference type="RefSeq" id="WP_210219189.1">
    <property type="nucleotide sequence ID" value="NZ_CP072793.1"/>
</dbReference>